<accession>A0A1H6F0N5</accession>
<feature type="domain" description="DUF4097" evidence="1">
    <location>
        <begin position="15"/>
        <end position="230"/>
    </location>
</feature>
<reference evidence="2 3" key="1">
    <citation type="submission" date="2016-10" db="EMBL/GenBank/DDBJ databases">
        <authorList>
            <person name="de Groot N.N."/>
        </authorList>
    </citation>
    <scope>NUCLEOTIDE SEQUENCE [LARGE SCALE GENOMIC DNA]</scope>
    <source>
        <strain evidence="2 3">CGMCC 4.7037</strain>
    </source>
</reference>
<sequence>MDTFDTPEPIVAALSFTAADIRISATQRTDTTVMVRPADPADATDVAAAERARVTYTGGRLTVKDRSSIRSLPGRVAVTVELPNGSALDISLRDGHLNGQGRLGEVRAHVSRGHIRLARTGESRLSTDDGDITVATSGGPAALTTAHGQIKVGESIGATVIGNGAGNVTVDRAEDGLRVTVGQGAVKVGAMARGRADLDVGAGTINVGVPDGIAVLLDAKTTLGKVRDNLGDDSEVSDGNTVELHAHVAQGDILLHRVTS</sequence>
<dbReference type="Pfam" id="PF13349">
    <property type="entry name" value="DUF4097"/>
    <property type="match status" value="1"/>
</dbReference>
<evidence type="ECO:0000259" key="1">
    <source>
        <dbReference type="Pfam" id="PF13349"/>
    </source>
</evidence>
<dbReference type="EMBL" id="FNVT01000042">
    <property type="protein sequence ID" value="SEH03707.1"/>
    <property type="molecule type" value="Genomic_DNA"/>
</dbReference>
<protein>
    <submittedName>
        <fullName evidence="2">Putative adhesin</fullName>
    </submittedName>
</protein>
<evidence type="ECO:0000313" key="2">
    <source>
        <dbReference type="EMBL" id="SEH03707.1"/>
    </source>
</evidence>
<proteinExistence type="predicted"/>
<gene>
    <name evidence="2" type="ORF">SAMN05444920_14225</name>
</gene>
<dbReference type="InterPro" id="IPR025164">
    <property type="entry name" value="Toastrack_DUF4097"/>
</dbReference>
<keyword evidence="3" id="KW-1185">Reference proteome</keyword>
<dbReference type="Proteomes" id="UP000236732">
    <property type="component" value="Unassembled WGS sequence"/>
</dbReference>
<organism evidence="2 3">
    <name type="scientific">Nonomuraea solani</name>
    <dbReference type="NCBI Taxonomy" id="1144553"/>
    <lineage>
        <taxon>Bacteria</taxon>
        <taxon>Bacillati</taxon>
        <taxon>Actinomycetota</taxon>
        <taxon>Actinomycetes</taxon>
        <taxon>Streptosporangiales</taxon>
        <taxon>Streptosporangiaceae</taxon>
        <taxon>Nonomuraea</taxon>
    </lineage>
</organism>
<name>A0A1H6F0N5_9ACTN</name>
<dbReference type="AlphaFoldDB" id="A0A1H6F0N5"/>
<evidence type="ECO:0000313" key="3">
    <source>
        <dbReference type="Proteomes" id="UP000236732"/>
    </source>
</evidence>